<accession>A0A803QDU1</accession>
<organism evidence="1 2">
    <name type="scientific">Cannabis sativa</name>
    <name type="common">Hemp</name>
    <name type="synonym">Marijuana</name>
    <dbReference type="NCBI Taxonomy" id="3483"/>
    <lineage>
        <taxon>Eukaryota</taxon>
        <taxon>Viridiplantae</taxon>
        <taxon>Streptophyta</taxon>
        <taxon>Embryophyta</taxon>
        <taxon>Tracheophyta</taxon>
        <taxon>Spermatophyta</taxon>
        <taxon>Magnoliopsida</taxon>
        <taxon>eudicotyledons</taxon>
        <taxon>Gunneridae</taxon>
        <taxon>Pentapetalae</taxon>
        <taxon>rosids</taxon>
        <taxon>fabids</taxon>
        <taxon>Rosales</taxon>
        <taxon>Cannabaceae</taxon>
        <taxon>Cannabis</taxon>
    </lineage>
</organism>
<evidence type="ECO:0000313" key="1">
    <source>
        <dbReference type="EnsemblPlants" id="cds.evm.model.09.1244"/>
    </source>
</evidence>
<proteinExistence type="predicted"/>
<dbReference type="Gramene" id="evm.model.09.1244">
    <property type="protein sequence ID" value="cds.evm.model.09.1244"/>
    <property type="gene ID" value="evm.TU.09.1244"/>
</dbReference>
<dbReference type="AlphaFoldDB" id="A0A803QDU1"/>
<reference evidence="1" key="1">
    <citation type="submission" date="2018-11" db="EMBL/GenBank/DDBJ databases">
        <authorList>
            <person name="Grassa J C."/>
        </authorList>
    </citation>
    <scope>NUCLEOTIDE SEQUENCE [LARGE SCALE GENOMIC DNA]</scope>
</reference>
<reference evidence="1" key="2">
    <citation type="submission" date="2021-03" db="UniProtKB">
        <authorList>
            <consortium name="EnsemblPlants"/>
        </authorList>
    </citation>
    <scope>IDENTIFICATION</scope>
</reference>
<dbReference type="EnsemblPlants" id="evm.model.09.1244">
    <property type="protein sequence ID" value="cds.evm.model.09.1244"/>
    <property type="gene ID" value="evm.TU.09.1244"/>
</dbReference>
<dbReference type="Proteomes" id="UP000596661">
    <property type="component" value="Chromosome 9"/>
</dbReference>
<evidence type="ECO:0000313" key="2">
    <source>
        <dbReference type="Proteomes" id="UP000596661"/>
    </source>
</evidence>
<name>A0A803QDU1_CANSA</name>
<protein>
    <submittedName>
        <fullName evidence="1">Uncharacterized protein</fullName>
    </submittedName>
</protein>
<dbReference type="EMBL" id="UZAU01000763">
    <property type="status" value="NOT_ANNOTATED_CDS"/>
    <property type="molecule type" value="Genomic_DNA"/>
</dbReference>
<sequence length="67" mass="7741">MAETSPSLLQTDKTFRQNDARAAFVLQSKGEWWHARFHLHGGDCWAKRFDFLYAAFEGWVGDLGFFA</sequence>
<keyword evidence="2" id="KW-1185">Reference proteome</keyword>